<feature type="domain" description="Thyroglobulin type-1" evidence="14">
    <location>
        <begin position="125"/>
        <end position="199"/>
    </location>
</feature>
<dbReference type="OrthoDB" id="8953056at2759"/>
<dbReference type="KEGG" id="shr:100932121"/>
<dbReference type="SUPFAM" id="SSF57610">
    <property type="entry name" value="Thyroglobulin type-1 domain"/>
    <property type="match status" value="1"/>
</dbReference>
<feature type="region of interest" description="Disordered" evidence="12">
    <location>
        <begin position="1"/>
        <end position="65"/>
    </location>
</feature>
<dbReference type="GeneID" id="100932121"/>
<dbReference type="SMART" id="SM00211">
    <property type="entry name" value="TY"/>
    <property type="match status" value="1"/>
</dbReference>
<dbReference type="InterPro" id="IPR036857">
    <property type="entry name" value="Thyroglobulin_1_sf"/>
</dbReference>
<dbReference type="PROSITE" id="PS00484">
    <property type="entry name" value="THYROGLOBULIN_1_1"/>
    <property type="match status" value="1"/>
</dbReference>
<evidence type="ECO:0000256" key="11">
    <source>
        <dbReference type="PROSITE-ProRule" id="PRU00500"/>
    </source>
</evidence>
<dbReference type="CDD" id="cd00191">
    <property type="entry name" value="TY"/>
    <property type="match status" value="1"/>
</dbReference>
<dbReference type="Pfam" id="PF21283">
    <property type="entry name" value="EPCAM-Trop-2_C"/>
    <property type="match status" value="1"/>
</dbReference>
<dbReference type="GeneTree" id="ENSGT00390000018245"/>
<keyword evidence="6 13" id="KW-0472">Membrane</keyword>
<comment type="caution">
    <text evidence="11">Lacks conserved residue(s) required for the propagation of feature annotation.</text>
</comment>
<dbReference type="PANTHER" id="PTHR14168">
    <property type="entry name" value="TUMOR-ASSOCIATED CALCIUM SIGNAL TRANSDUCER"/>
    <property type="match status" value="1"/>
</dbReference>
<dbReference type="Pfam" id="PF00086">
    <property type="entry name" value="Thyroglobulin_1"/>
    <property type="match status" value="1"/>
</dbReference>
<dbReference type="Pfam" id="PF18635">
    <property type="entry name" value="EpCAM_N"/>
    <property type="match status" value="1"/>
</dbReference>
<dbReference type="PROSITE" id="PS51162">
    <property type="entry name" value="THYROGLOBULIN_1_2"/>
    <property type="match status" value="1"/>
</dbReference>
<evidence type="ECO:0000256" key="12">
    <source>
        <dbReference type="SAM" id="MobiDB-lite"/>
    </source>
</evidence>
<feature type="compositionally biased region" description="Low complexity" evidence="12">
    <location>
        <begin position="44"/>
        <end position="63"/>
    </location>
</feature>
<reference evidence="15 16" key="1">
    <citation type="journal article" date="2011" name="Proc. Natl. Acad. Sci. U.S.A.">
        <title>Genetic diversity and population structure of the endangered marsupial Sarcophilus harrisii (Tasmanian devil).</title>
        <authorList>
            <person name="Miller W."/>
            <person name="Hayes V.M."/>
            <person name="Ratan A."/>
            <person name="Petersen D.C."/>
            <person name="Wittekindt N.E."/>
            <person name="Miller J."/>
            <person name="Walenz B."/>
            <person name="Knight J."/>
            <person name="Qi J."/>
            <person name="Zhao F."/>
            <person name="Wang Q."/>
            <person name="Bedoya-Reina O.C."/>
            <person name="Katiyar N."/>
            <person name="Tomsho L.P."/>
            <person name="Kasson L.M."/>
            <person name="Hardie R.A."/>
            <person name="Woodbridge P."/>
            <person name="Tindall E.A."/>
            <person name="Bertelsen M.F."/>
            <person name="Dixon D."/>
            <person name="Pyecroft S."/>
            <person name="Helgen K.M."/>
            <person name="Lesk A.M."/>
            <person name="Pringle T.H."/>
            <person name="Patterson N."/>
            <person name="Zhang Y."/>
            <person name="Kreiss A."/>
            <person name="Woods G.M."/>
            <person name="Jones M.E."/>
            <person name="Schuster S.C."/>
        </authorList>
    </citation>
    <scope>NUCLEOTIDE SEQUENCE [LARGE SCALE GENOMIC DNA]</scope>
</reference>
<evidence type="ECO:0000256" key="5">
    <source>
        <dbReference type="ARBA" id="ARBA00022989"/>
    </source>
</evidence>
<evidence type="ECO:0000313" key="15">
    <source>
        <dbReference type="Ensembl" id="ENSSHAP00000041223.1"/>
    </source>
</evidence>
<evidence type="ECO:0000256" key="3">
    <source>
        <dbReference type="ARBA" id="ARBA00022692"/>
    </source>
</evidence>
<evidence type="ECO:0000259" key="14">
    <source>
        <dbReference type="PROSITE" id="PS51162"/>
    </source>
</evidence>
<keyword evidence="4" id="KW-0732">Signal</keyword>
<evidence type="ECO:0000256" key="2">
    <source>
        <dbReference type="ARBA" id="ARBA00007669"/>
    </source>
</evidence>
<feature type="transmembrane region" description="Helical" evidence="13">
    <location>
        <begin position="328"/>
        <end position="351"/>
    </location>
</feature>
<keyword evidence="5 13" id="KW-1133">Transmembrane helix</keyword>
<dbReference type="GO" id="GO:0005634">
    <property type="term" value="C:nucleus"/>
    <property type="evidence" value="ECO:0007669"/>
    <property type="project" value="TreeGrafter"/>
</dbReference>
<dbReference type="InterPro" id="IPR000716">
    <property type="entry name" value="Thyroglobulin_1"/>
</dbReference>
<dbReference type="InterPro" id="IPR043406">
    <property type="entry name" value="EPCAM/Trop-2"/>
</dbReference>
<evidence type="ECO:0000256" key="6">
    <source>
        <dbReference type="ARBA" id="ARBA00023136"/>
    </source>
</evidence>
<dbReference type="GO" id="GO:0016020">
    <property type="term" value="C:membrane"/>
    <property type="evidence" value="ECO:0007669"/>
    <property type="project" value="UniProtKB-SubCell"/>
</dbReference>
<keyword evidence="7" id="KW-1015">Disulfide bond</keyword>
<dbReference type="GO" id="GO:2000738">
    <property type="term" value="P:positive regulation of stem cell differentiation"/>
    <property type="evidence" value="ECO:0007669"/>
    <property type="project" value="TreeGrafter"/>
</dbReference>
<protein>
    <recommendedName>
        <fullName evidence="10">Tumor-associated calcium signal transducer 2</fullName>
    </recommendedName>
</protein>
<accession>A0A7N4PS48</accession>
<dbReference type="Gene3D" id="4.10.800.10">
    <property type="entry name" value="Thyroglobulin type-1"/>
    <property type="match status" value="1"/>
</dbReference>
<evidence type="ECO:0000256" key="4">
    <source>
        <dbReference type="ARBA" id="ARBA00022729"/>
    </source>
</evidence>
<keyword evidence="16" id="KW-1185">Reference proteome</keyword>
<dbReference type="InterPro" id="IPR049420">
    <property type="entry name" value="EPCAM-Trop-2_C"/>
</dbReference>
<comment type="subcellular location">
    <subcellularLocation>
        <location evidence="1">Membrane</location>
        <topology evidence="1">Single-pass type I membrane protein</topology>
    </subcellularLocation>
</comment>
<reference evidence="15" key="2">
    <citation type="submission" date="2025-08" db="UniProtKB">
        <authorList>
            <consortium name="Ensembl"/>
        </authorList>
    </citation>
    <scope>IDENTIFICATION</scope>
</reference>
<evidence type="ECO:0000256" key="13">
    <source>
        <dbReference type="SAM" id="Phobius"/>
    </source>
</evidence>
<dbReference type="CTD" id="4070"/>
<dbReference type="PANTHER" id="PTHR14168:SF5">
    <property type="entry name" value="TUMOR-ASSOCIATED CALCIUM SIGNAL TRANSDUCER 2"/>
    <property type="match status" value="1"/>
</dbReference>
<comment type="similarity">
    <text evidence="2">Belongs to the EPCAM family.</text>
</comment>
<evidence type="ECO:0000256" key="8">
    <source>
        <dbReference type="ARBA" id="ARBA00023180"/>
    </source>
</evidence>
<feature type="compositionally biased region" description="Basic residues" evidence="12">
    <location>
        <begin position="21"/>
        <end position="37"/>
    </location>
</feature>
<name>A0A7N4PS48_SARHA</name>
<dbReference type="FunCoup" id="A0A7N4PS48">
    <property type="interactions" value="102"/>
</dbReference>
<evidence type="ECO:0000256" key="1">
    <source>
        <dbReference type="ARBA" id="ARBA00004479"/>
    </source>
</evidence>
<organism evidence="15 16">
    <name type="scientific">Sarcophilus harrisii</name>
    <name type="common">Tasmanian devil</name>
    <name type="synonym">Sarcophilus laniarius</name>
    <dbReference type="NCBI Taxonomy" id="9305"/>
    <lineage>
        <taxon>Eukaryota</taxon>
        <taxon>Metazoa</taxon>
        <taxon>Chordata</taxon>
        <taxon>Craniata</taxon>
        <taxon>Vertebrata</taxon>
        <taxon>Euteleostomi</taxon>
        <taxon>Mammalia</taxon>
        <taxon>Metatheria</taxon>
        <taxon>Dasyuromorphia</taxon>
        <taxon>Dasyuridae</taxon>
        <taxon>Sarcophilus</taxon>
    </lineage>
</organism>
<proteinExistence type="inferred from homology"/>
<evidence type="ECO:0000256" key="7">
    <source>
        <dbReference type="ARBA" id="ARBA00023157"/>
    </source>
</evidence>
<evidence type="ECO:0000256" key="9">
    <source>
        <dbReference type="ARBA" id="ARBA00056172"/>
    </source>
</evidence>
<dbReference type="InterPro" id="IPR041630">
    <property type="entry name" value="EpCAM_N"/>
</dbReference>
<reference evidence="15" key="3">
    <citation type="submission" date="2025-09" db="UniProtKB">
        <authorList>
            <consortium name="Ensembl"/>
        </authorList>
    </citation>
    <scope>IDENTIFICATION</scope>
</reference>
<evidence type="ECO:0000313" key="16">
    <source>
        <dbReference type="Proteomes" id="UP000007648"/>
    </source>
</evidence>
<gene>
    <name evidence="15" type="primary">TACSTD2</name>
</gene>
<comment type="function">
    <text evidence="9">May function as a growth factor receptor.</text>
</comment>
<dbReference type="FunFam" id="4.10.800.10:FF:000008">
    <property type="entry name" value="tumor-associated calcium signal transducer 2"/>
    <property type="match status" value="1"/>
</dbReference>
<sequence>MCHPHSSRRVSGGTCRAGRTSYKRHRLRRAGHTHLGSRRSETRPATSALSSSVPPSLGLPASPQSMARPRPALALLLLAAAGWAAAQNCTCPTNRWTLCSPAGAGGGCQCKLMGSGRVVDCGTLTSKCLLMQARMSPHKARKLIRPPEHAVLDNDGLYNPDCDSGGRFKARQCNQSDVCWCVNSVGVRRTDKGDQTLRCDELVRTSYILINLRHGERARAFNLSELGGALRRLFRERYQLSPRYVTAVEYESPTIQIELQQNASQKAHGEVDIADVAYYFERDVKGESVFHNSHFVLEVAGEPLRVEDTMIYYVDEKPPEFSMKRMTAGLIAVIVVVALAVVAGIVVLVISNKRKSGKYEKVEIKEMGEMNKRPNL</sequence>
<keyword evidence="3 13" id="KW-0812">Transmembrane</keyword>
<dbReference type="GO" id="GO:0005615">
    <property type="term" value="C:extracellular space"/>
    <property type="evidence" value="ECO:0007669"/>
    <property type="project" value="TreeGrafter"/>
</dbReference>
<dbReference type="AlphaFoldDB" id="A0A7N4PS48"/>
<dbReference type="Ensembl" id="ENSSHAT00000034270.1">
    <property type="protein sequence ID" value="ENSSHAP00000041223.1"/>
    <property type="gene ID" value="ENSSHAG00000022593.1"/>
</dbReference>
<dbReference type="Proteomes" id="UP000007648">
    <property type="component" value="Unassembled WGS sequence"/>
</dbReference>
<keyword evidence="8" id="KW-0325">Glycoprotein</keyword>
<evidence type="ECO:0000256" key="10">
    <source>
        <dbReference type="ARBA" id="ARBA00072798"/>
    </source>
</evidence>
<dbReference type="RefSeq" id="XP_003770728.2">
    <property type="nucleotide sequence ID" value="XM_003770680.3"/>
</dbReference>
<dbReference type="InParanoid" id="A0A7N4PS48"/>